<comment type="caution">
    <text evidence="1">The sequence shown here is derived from an EMBL/GenBank/DDBJ whole genome shotgun (WGS) entry which is preliminary data.</text>
</comment>
<protein>
    <recommendedName>
        <fullName evidence="3">Amine oxidase domain-containing protein</fullName>
    </recommendedName>
</protein>
<dbReference type="Proteomes" id="UP000051717">
    <property type="component" value="Unassembled WGS sequence"/>
</dbReference>
<reference evidence="1 2" key="1">
    <citation type="journal article" date="2015" name="Microbiome">
        <title>Genomic resolution of linkages in carbon, nitrogen, and sulfur cycling among widespread estuary sediment bacteria.</title>
        <authorList>
            <person name="Baker B.J."/>
            <person name="Lazar C.S."/>
            <person name="Teske A.P."/>
            <person name="Dick G.J."/>
        </authorList>
    </citation>
    <scope>NUCLEOTIDE SEQUENCE [LARGE SCALE GENOMIC DNA]</scope>
    <source>
        <strain evidence="1">SM23_40</strain>
    </source>
</reference>
<evidence type="ECO:0008006" key="3">
    <source>
        <dbReference type="Google" id="ProtNLM"/>
    </source>
</evidence>
<organism evidence="1 2">
    <name type="scientific">candidate division TA06 bacterium SM23_40</name>
    <dbReference type="NCBI Taxonomy" id="1703774"/>
    <lineage>
        <taxon>Bacteria</taxon>
        <taxon>Bacteria division TA06</taxon>
    </lineage>
</organism>
<evidence type="ECO:0000313" key="1">
    <source>
        <dbReference type="EMBL" id="KPK68465.1"/>
    </source>
</evidence>
<proteinExistence type="predicted"/>
<dbReference type="AlphaFoldDB" id="A0A0S8G7C2"/>
<accession>A0A0S8G7C2</accession>
<sequence>MVPRLKRSDIVFWHLARTEHSSPHYVVGYAAHSIVPYRTMIRGLYAAGMASPPSYPERSLCASLRAGYECAEAIARDLSIDSRERSDLREQTVSIDRPSCT</sequence>
<gene>
    <name evidence="1" type="ORF">AMJ82_08205</name>
</gene>
<name>A0A0S8G7C2_UNCT6</name>
<evidence type="ECO:0000313" key="2">
    <source>
        <dbReference type="Proteomes" id="UP000051717"/>
    </source>
</evidence>
<dbReference type="EMBL" id="LJUI01000074">
    <property type="protein sequence ID" value="KPK68465.1"/>
    <property type="molecule type" value="Genomic_DNA"/>
</dbReference>